<name>A0ABV2HDN2_9HYPH</name>
<proteinExistence type="predicted"/>
<dbReference type="RefSeq" id="WP_247246305.1">
    <property type="nucleotide sequence ID" value="NZ_JALJRA010000030.1"/>
</dbReference>
<evidence type="ECO:0000256" key="1">
    <source>
        <dbReference type="SAM" id="MobiDB-lite"/>
    </source>
</evidence>
<comment type="caution">
    <text evidence="2">The sequence shown here is derived from an EMBL/GenBank/DDBJ whole genome shotgun (WGS) entry which is preliminary data.</text>
</comment>
<keyword evidence="3" id="KW-1185">Reference proteome</keyword>
<protein>
    <submittedName>
        <fullName evidence="2">Uncharacterized protein</fullName>
    </submittedName>
</protein>
<dbReference type="Proteomes" id="UP001549031">
    <property type="component" value="Unassembled WGS sequence"/>
</dbReference>
<evidence type="ECO:0000313" key="2">
    <source>
        <dbReference type="EMBL" id="MET3588619.1"/>
    </source>
</evidence>
<evidence type="ECO:0000313" key="3">
    <source>
        <dbReference type="Proteomes" id="UP001549031"/>
    </source>
</evidence>
<accession>A0ABV2HDN2</accession>
<reference evidence="2 3" key="1">
    <citation type="submission" date="2024-06" db="EMBL/GenBank/DDBJ databases">
        <title>Genomic Encyclopedia of Type Strains, Phase IV (KMG-IV): sequencing the most valuable type-strain genomes for metagenomic binning, comparative biology and taxonomic classification.</title>
        <authorList>
            <person name="Goeker M."/>
        </authorList>
    </citation>
    <scope>NUCLEOTIDE SEQUENCE [LARGE SCALE GENOMIC DNA]</scope>
    <source>
        <strain evidence="2 3">DSM 105042</strain>
    </source>
</reference>
<sequence length="56" mass="6269">MTDRPDKGQQSKQTPDDAAISANAPVQPVENFDPAKPNKDRRIFQNGDTDRITEQD</sequence>
<organism evidence="2 3">
    <name type="scientific">Pseudorhizobium tarimense</name>
    <dbReference type="NCBI Taxonomy" id="1079109"/>
    <lineage>
        <taxon>Bacteria</taxon>
        <taxon>Pseudomonadati</taxon>
        <taxon>Pseudomonadota</taxon>
        <taxon>Alphaproteobacteria</taxon>
        <taxon>Hyphomicrobiales</taxon>
        <taxon>Rhizobiaceae</taxon>
        <taxon>Rhizobium/Agrobacterium group</taxon>
        <taxon>Pseudorhizobium</taxon>
    </lineage>
</organism>
<feature type="region of interest" description="Disordered" evidence="1">
    <location>
        <begin position="1"/>
        <end position="56"/>
    </location>
</feature>
<dbReference type="EMBL" id="JBEPLJ010000029">
    <property type="protein sequence ID" value="MET3588619.1"/>
    <property type="molecule type" value="Genomic_DNA"/>
</dbReference>
<gene>
    <name evidence="2" type="ORF">ABID21_004755</name>
</gene>
<feature type="compositionally biased region" description="Basic and acidic residues" evidence="1">
    <location>
        <begin position="36"/>
        <end position="56"/>
    </location>
</feature>